<sequence length="305" mass="33044">MTFRMDDRFRIPGPVGVTPQSTYARPPGALGFAGGIFAAPGGISQVKALKVLKMPTPAHDNSTRNAHEITFDLYGKGGPAIKDIKQGSLANCPIASILAALAHTPIGRKRIESMIAEHLIPTTTDLSGVAGFLDSPPKGNKIISKRYFTVTLGEKSIDVSDVLYTDDADRNWSLLYMKSPTDSLWPCVIEKAYAVMEGDSYDNLDKEELSANKVFKVLVGSEPDAFSVDDTTDPGKISKALANAGKTPTIAASRDEATGVTGWHGFAVLNLNDSKIELYDPAKAKTLHISLKQFRRDFKAILYKR</sequence>
<name>A0A8S0Y5S2_9GAMM</name>
<comment type="caution">
    <text evidence="3">The sequence shown here is derived from an EMBL/GenBank/DDBJ whole genome shotgun (WGS) entry which is preliminary data.</text>
</comment>
<dbReference type="Proteomes" id="UP000494216">
    <property type="component" value="Unassembled WGS sequence"/>
</dbReference>
<proteinExistence type="predicted"/>
<dbReference type="InterPro" id="IPR001300">
    <property type="entry name" value="Peptidase_C2_calpain_cat"/>
</dbReference>
<evidence type="ECO:0000259" key="2">
    <source>
        <dbReference type="PROSITE" id="PS50203"/>
    </source>
</evidence>
<feature type="domain" description="Calpain catalytic" evidence="2">
    <location>
        <begin position="53"/>
        <end position="289"/>
    </location>
</feature>
<dbReference type="EMBL" id="CADCXN010000024">
    <property type="protein sequence ID" value="CAA9889658.1"/>
    <property type="molecule type" value="Genomic_DNA"/>
</dbReference>
<reference evidence="3 4" key="1">
    <citation type="submission" date="2020-02" db="EMBL/GenBank/DDBJ databases">
        <authorList>
            <person name="Hogendoorn C."/>
        </authorList>
    </citation>
    <scope>NUCLEOTIDE SEQUENCE [LARGE SCALE GENOMIC DNA]</scope>
    <source>
        <strain evidence="3">METHB21</strain>
    </source>
</reference>
<dbReference type="GO" id="GO:0004198">
    <property type="term" value="F:calcium-dependent cysteine-type endopeptidase activity"/>
    <property type="evidence" value="ECO:0007669"/>
    <property type="project" value="InterPro"/>
</dbReference>
<dbReference type="AlphaFoldDB" id="A0A8S0Y5S2"/>
<organism evidence="3 4">
    <name type="scientific">Candidatus Methylobacter favarea</name>
    <dbReference type="NCBI Taxonomy" id="2707345"/>
    <lineage>
        <taxon>Bacteria</taxon>
        <taxon>Pseudomonadati</taxon>
        <taxon>Pseudomonadota</taxon>
        <taxon>Gammaproteobacteria</taxon>
        <taxon>Methylococcales</taxon>
        <taxon>Methylococcaceae</taxon>
        <taxon>Methylobacter</taxon>
    </lineage>
</organism>
<dbReference type="SUPFAM" id="SSF54001">
    <property type="entry name" value="Cysteine proteinases"/>
    <property type="match status" value="1"/>
</dbReference>
<gene>
    <name evidence="3" type="ORF">METHB2_120017</name>
</gene>
<protein>
    <recommendedName>
        <fullName evidence="2">Calpain catalytic domain-containing protein</fullName>
    </recommendedName>
</protein>
<dbReference type="PROSITE" id="PS50203">
    <property type="entry name" value="CALPAIN_CAT"/>
    <property type="match status" value="1"/>
</dbReference>
<dbReference type="GO" id="GO:0006508">
    <property type="term" value="P:proteolysis"/>
    <property type="evidence" value="ECO:0007669"/>
    <property type="project" value="InterPro"/>
</dbReference>
<accession>A0A8S0Y5S2</accession>
<evidence type="ECO:0000313" key="3">
    <source>
        <dbReference type="EMBL" id="CAA9889658.1"/>
    </source>
</evidence>
<keyword evidence="4" id="KW-1185">Reference proteome</keyword>
<evidence type="ECO:0000256" key="1">
    <source>
        <dbReference type="PROSITE-ProRule" id="PRU00239"/>
    </source>
</evidence>
<dbReference type="InterPro" id="IPR038765">
    <property type="entry name" value="Papain-like_cys_pep_sf"/>
</dbReference>
<comment type="caution">
    <text evidence="1">Lacks conserved residue(s) required for the propagation of feature annotation.</text>
</comment>
<dbReference type="Pfam" id="PF00648">
    <property type="entry name" value="Peptidase_C2"/>
    <property type="match status" value="1"/>
</dbReference>
<evidence type="ECO:0000313" key="4">
    <source>
        <dbReference type="Proteomes" id="UP000494216"/>
    </source>
</evidence>